<dbReference type="NCBIfam" id="TIGR00229">
    <property type="entry name" value="sensory_box"/>
    <property type="match status" value="1"/>
</dbReference>
<dbReference type="InterPro" id="IPR000014">
    <property type="entry name" value="PAS"/>
</dbReference>
<dbReference type="PANTHER" id="PTHR44757:SF2">
    <property type="entry name" value="BIOFILM ARCHITECTURE MAINTENANCE PROTEIN MBAA"/>
    <property type="match status" value="1"/>
</dbReference>
<evidence type="ECO:0000313" key="5">
    <source>
        <dbReference type="EMBL" id="QPG58829.1"/>
    </source>
</evidence>
<dbReference type="InterPro" id="IPR029787">
    <property type="entry name" value="Nucleotide_cyclase"/>
</dbReference>
<accession>A0ABX6V9Y3</accession>
<dbReference type="Pfam" id="PF00990">
    <property type="entry name" value="GGDEF"/>
    <property type="match status" value="1"/>
</dbReference>
<dbReference type="Gene3D" id="3.30.70.270">
    <property type="match status" value="1"/>
</dbReference>
<dbReference type="InterPro" id="IPR000160">
    <property type="entry name" value="GGDEF_dom"/>
</dbReference>
<feature type="domain" description="PAS" evidence="2">
    <location>
        <begin position="53"/>
        <end position="104"/>
    </location>
</feature>
<reference evidence="5" key="1">
    <citation type="submission" date="2021-07" db="EMBL/GenBank/DDBJ databases">
        <title>Shewanella sp. YLB-07 whole genome sequence.</title>
        <authorList>
            <person name="Yu L."/>
        </authorList>
    </citation>
    <scope>NUCLEOTIDE SEQUENCE</scope>
    <source>
        <strain evidence="5">YLB-08</strain>
    </source>
</reference>
<dbReference type="Proteomes" id="UP000316416">
    <property type="component" value="Chromosome"/>
</dbReference>
<dbReference type="SUPFAM" id="SSF55785">
    <property type="entry name" value="PYP-like sensor domain (PAS domain)"/>
    <property type="match status" value="1"/>
</dbReference>
<dbReference type="Pfam" id="PF08447">
    <property type="entry name" value="PAS_3"/>
    <property type="match status" value="1"/>
</dbReference>
<dbReference type="InterPro" id="IPR013655">
    <property type="entry name" value="PAS_fold_3"/>
</dbReference>
<dbReference type="InterPro" id="IPR035965">
    <property type="entry name" value="PAS-like_dom_sf"/>
</dbReference>
<dbReference type="SMART" id="SM00091">
    <property type="entry name" value="PAS"/>
    <property type="match status" value="1"/>
</dbReference>
<evidence type="ECO:0000256" key="1">
    <source>
        <dbReference type="SAM" id="Coils"/>
    </source>
</evidence>
<evidence type="ECO:0000259" key="2">
    <source>
        <dbReference type="PROSITE" id="PS50112"/>
    </source>
</evidence>
<dbReference type="RefSeq" id="WP_142874448.1">
    <property type="nucleotide sequence ID" value="NZ_CP045503.2"/>
</dbReference>
<dbReference type="InterPro" id="IPR001610">
    <property type="entry name" value="PAC"/>
</dbReference>
<sequence length="339" mass="38533">MCADKTIGQLQAEIKALQDENIELTRQKRSVEEKLTAALDGTGLCLWQQHIPSGNLTIFNREWGHLLGYTEQELAAHVDSWKETLHPEDRDWVIAAFEEHVSGKTESYQAIHRMLHKDGSVSWVSDRGRIVEYDDEDKPIRMMGTHIDITKEKRYEIDLARLAHCDPLTHLLNRKALEQAFYEHQSVSSQAGGALFFIDLDGFKQLNDKHGHRLGDLVLMDVAQILQNKAGERAKLARFGGDEFVILYPTRDKAVLTEVAESILSHYHTRIQIDGCEVQLGLSIGISLFDGSDPFIAACEYADRAMYQVKQQGKHNYAFWKIKDPLALISNNEVSKLTY</sequence>
<dbReference type="CDD" id="cd00130">
    <property type="entry name" value="PAS"/>
    <property type="match status" value="1"/>
</dbReference>
<name>A0ABX6V9Y3_9GAMM</name>
<dbReference type="PROSITE" id="PS50112">
    <property type="entry name" value="PAS"/>
    <property type="match status" value="1"/>
</dbReference>
<dbReference type="CDD" id="cd01949">
    <property type="entry name" value="GGDEF"/>
    <property type="match status" value="1"/>
</dbReference>
<keyword evidence="5" id="KW-0808">Transferase</keyword>
<proteinExistence type="predicted"/>
<keyword evidence="6" id="KW-1185">Reference proteome</keyword>
<evidence type="ECO:0000313" key="6">
    <source>
        <dbReference type="Proteomes" id="UP000316416"/>
    </source>
</evidence>
<dbReference type="InterPro" id="IPR000700">
    <property type="entry name" value="PAS-assoc_C"/>
</dbReference>
<dbReference type="PANTHER" id="PTHR44757">
    <property type="entry name" value="DIGUANYLATE CYCLASE DGCP"/>
    <property type="match status" value="1"/>
</dbReference>
<dbReference type="InterPro" id="IPR043128">
    <property type="entry name" value="Rev_trsase/Diguanyl_cyclase"/>
</dbReference>
<dbReference type="SUPFAM" id="SSF55073">
    <property type="entry name" value="Nucleotide cyclase"/>
    <property type="match status" value="1"/>
</dbReference>
<dbReference type="PROSITE" id="PS50113">
    <property type="entry name" value="PAC"/>
    <property type="match status" value="1"/>
</dbReference>
<dbReference type="GO" id="GO:0052621">
    <property type="term" value="F:diguanylate cyclase activity"/>
    <property type="evidence" value="ECO:0007669"/>
    <property type="project" value="UniProtKB-EC"/>
</dbReference>
<gene>
    <name evidence="5" type="ORF">FM038_016440</name>
</gene>
<feature type="coiled-coil region" evidence="1">
    <location>
        <begin position="7"/>
        <end position="34"/>
    </location>
</feature>
<dbReference type="SMART" id="SM00267">
    <property type="entry name" value="GGDEF"/>
    <property type="match status" value="1"/>
</dbReference>
<keyword evidence="5" id="KW-0548">Nucleotidyltransferase</keyword>
<evidence type="ECO:0000259" key="4">
    <source>
        <dbReference type="PROSITE" id="PS50887"/>
    </source>
</evidence>
<organism evidence="5 6">
    <name type="scientific">Shewanella eurypsychrophilus</name>
    <dbReference type="NCBI Taxonomy" id="2593656"/>
    <lineage>
        <taxon>Bacteria</taxon>
        <taxon>Pseudomonadati</taxon>
        <taxon>Pseudomonadota</taxon>
        <taxon>Gammaproteobacteria</taxon>
        <taxon>Alteromonadales</taxon>
        <taxon>Shewanellaceae</taxon>
        <taxon>Shewanella</taxon>
    </lineage>
</organism>
<evidence type="ECO:0000259" key="3">
    <source>
        <dbReference type="PROSITE" id="PS50113"/>
    </source>
</evidence>
<dbReference type="EMBL" id="CP045503">
    <property type="protein sequence ID" value="QPG58829.1"/>
    <property type="molecule type" value="Genomic_DNA"/>
</dbReference>
<dbReference type="InterPro" id="IPR052155">
    <property type="entry name" value="Biofilm_reg_signaling"/>
</dbReference>
<dbReference type="PROSITE" id="PS50887">
    <property type="entry name" value="GGDEF"/>
    <property type="match status" value="1"/>
</dbReference>
<dbReference type="NCBIfam" id="TIGR00254">
    <property type="entry name" value="GGDEF"/>
    <property type="match status" value="1"/>
</dbReference>
<protein>
    <submittedName>
        <fullName evidence="5">Diguanylate cyclase</fullName>
        <ecNumber evidence="5">2.7.7.65</ecNumber>
    </submittedName>
</protein>
<dbReference type="Gene3D" id="3.30.450.20">
    <property type="entry name" value="PAS domain"/>
    <property type="match status" value="1"/>
</dbReference>
<feature type="domain" description="GGDEF" evidence="4">
    <location>
        <begin position="191"/>
        <end position="322"/>
    </location>
</feature>
<feature type="domain" description="PAC" evidence="3">
    <location>
        <begin position="108"/>
        <end position="161"/>
    </location>
</feature>
<dbReference type="EC" id="2.7.7.65" evidence="5"/>
<dbReference type="SMART" id="SM00086">
    <property type="entry name" value="PAC"/>
    <property type="match status" value="1"/>
</dbReference>
<keyword evidence="1" id="KW-0175">Coiled coil</keyword>